<name>A0A0E0ID29_ORYNI</name>
<organism evidence="1">
    <name type="scientific">Oryza nivara</name>
    <name type="common">Indian wild rice</name>
    <name type="synonym">Oryza sativa f. spontanea</name>
    <dbReference type="NCBI Taxonomy" id="4536"/>
    <lineage>
        <taxon>Eukaryota</taxon>
        <taxon>Viridiplantae</taxon>
        <taxon>Streptophyta</taxon>
        <taxon>Embryophyta</taxon>
        <taxon>Tracheophyta</taxon>
        <taxon>Spermatophyta</taxon>
        <taxon>Magnoliopsida</taxon>
        <taxon>Liliopsida</taxon>
        <taxon>Poales</taxon>
        <taxon>Poaceae</taxon>
        <taxon>BOP clade</taxon>
        <taxon>Oryzoideae</taxon>
        <taxon>Oryzeae</taxon>
        <taxon>Oryzinae</taxon>
        <taxon>Oryza</taxon>
    </lineage>
</organism>
<evidence type="ECO:0000313" key="2">
    <source>
        <dbReference type="Proteomes" id="UP000006591"/>
    </source>
</evidence>
<dbReference type="Proteomes" id="UP000006591">
    <property type="component" value="Chromosome 8"/>
</dbReference>
<reference evidence="1" key="1">
    <citation type="submission" date="2015-04" db="UniProtKB">
        <authorList>
            <consortium name="EnsemblPlants"/>
        </authorList>
    </citation>
    <scope>IDENTIFICATION</scope>
    <source>
        <strain evidence="1">SL10</strain>
    </source>
</reference>
<dbReference type="AlphaFoldDB" id="A0A0E0ID29"/>
<dbReference type="EnsemblPlants" id="ONIVA08G19270.1">
    <property type="protein sequence ID" value="ONIVA08G19270.1"/>
    <property type="gene ID" value="ONIVA08G19270"/>
</dbReference>
<accession>A0A0E0ID29</accession>
<proteinExistence type="predicted"/>
<protein>
    <submittedName>
        <fullName evidence="1">Uncharacterized protein</fullName>
    </submittedName>
</protein>
<keyword evidence="2" id="KW-1185">Reference proteome</keyword>
<reference evidence="1" key="2">
    <citation type="submission" date="2018-04" db="EMBL/GenBank/DDBJ databases">
        <title>OnivRS2 (Oryza nivara Reference Sequence Version 2).</title>
        <authorList>
            <person name="Zhang J."/>
            <person name="Kudrna D."/>
            <person name="Lee S."/>
            <person name="Talag J."/>
            <person name="Rajasekar S."/>
            <person name="Welchert J."/>
            <person name="Hsing Y.-I."/>
            <person name="Wing R.A."/>
        </authorList>
    </citation>
    <scope>NUCLEOTIDE SEQUENCE [LARGE SCALE GENOMIC DNA]</scope>
    <source>
        <strain evidence="1">SL10</strain>
    </source>
</reference>
<dbReference type="HOGENOM" id="CLU_1597133_0_0_1"/>
<sequence length="167" mass="18008">MSVEGDAAKLGIEEVELDEDVGNGVGLPQLLLDFLCGFSTDVTCPTSTVRWSTISDIGASRDEPDSSIRFNSGAAWSSLNRHAITRSSALGRHPSIVRRFARPNLPDRSYNSFISGVATAVITTIDSEAVPGLAMAESILPSILASLLDAFQSRYVVYQIKCHFEES</sequence>
<evidence type="ECO:0000313" key="1">
    <source>
        <dbReference type="EnsemblPlants" id="ONIVA08G19270.1"/>
    </source>
</evidence>
<dbReference type="Gramene" id="ONIVA08G19270.1">
    <property type="protein sequence ID" value="ONIVA08G19270.1"/>
    <property type="gene ID" value="ONIVA08G19270"/>
</dbReference>